<geneLocation type="plasmid" evidence="1">
    <name>LMA_pa</name>
</geneLocation>
<proteinExistence type="predicted"/>
<dbReference type="GO" id="GO:0030153">
    <property type="term" value="P:bacteriocin immunity"/>
    <property type="evidence" value="ECO:0007669"/>
    <property type="project" value="InterPro"/>
</dbReference>
<dbReference type="RefSeq" id="WP_369692067.1">
    <property type="nucleotide sequence ID" value="NZ_LN846932.1"/>
</dbReference>
<dbReference type="InterPro" id="IPR053739">
    <property type="entry name" value="Bact_Immunity_Domain_sf"/>
</dbReference>
<dbReference type="Proteomes" id="UP000464233">
    <property type="component" value="Plasmid LMA_pa"/>
</dbReference>
<reference evidence="1 2" key="1">
    <citation type="submission" date="2015-04" db="EMBL/GenBank/DDBJ databases">
        <title>Carnobacterium maltaromaticum LMA28 complete chromosome sequence.</title>
        <authorList>
            <person name="Borges F."/>
            <person name="Cailliez-Grimal C."/>
        </authorList>
    </citation>
    <scope>NUCLEOTIDE SEQUENCE [LARGE SCALE GENOMIC DNA]</scope>
    <source>
        <strain evidence="1 2">LMA28</strain>
        <plasmid evidence="2">Chromosome</plasmid>
    </source>
</reference>
<dbReference type="EMBL" id="LN846932">
    <property type="protein sequence ID" value="CRI06703.1"/>
    <property type="molecule type" value="Genomic_DNA"/>
</dbReference>
<keyword evidence="1" id="KW-0614">Plasmid</keyword>
<evidence type="ECO:0000313" key="2">
    <source>
        <dbReference type="Proteomes" id="UP000464233"/>
    </source>
</evidence>
<evidence type="ECO:0000313" key="1">
    <source>
        <dbReference type="EMBL" id="CRI06703.1"/>
    </source>
</evidence>
<dbReference type="AlphaFoldDB" id="A0A1Z5AZ37"/>
<name>A0A1Z5AZ37_CARML</name>
<reference evidence="1 2" key="2">
    <citation type="submission" date="2015-04" db="EMBL/GenBank/DDBJ databases">
        <title>Carnobacterium maltaromaticum LMA28 plasmids.</title>
        <authorList>
            <person name="Cailliez-Grimal C."/>
            <person name="Iskandar C."/>
        </authorList>
    </citation>
    <scope>NUCLEOTIDE SEQUENCE [LARGE SCALE GENOMIC DNA]</scope>
    <source>
        <strain evidence="1 2">LMA28</strain>
        <plasmid evidence="2">Chromosome</plasmid>
    </source>
</reference>
<protein>
    <submittedName>
        <fullName evidence="1">Uncharacterized 9.1 kDa protein in BM1 immunity protein 3'region</fullName>
    </submittedName>
</protein>
<accession>A0A1Z5AZ37</accession>
<dbReference type="InterPro" id="IPR015046">
    <property type="entry name" value="LciA_Immunity-like"/>
</dbReference>
<sequence>MATITDLLNDLKIDLGNESLQNVLENYLEELEQANAAVPIILGRMNIDISTAIRKDGVTLSEIQSKKLKELISISYIKYGY</sequence>
<dbReference type="Pfam" id="PF08951">
    <property type="entry name" value="EntA_Immun"/>
    <property type="match status" value="1"/>
</dbReference>
<dbReference type="Gene3D" id="1.20.1440.140">
    <property type="match status" value="1"/>
</dbReference>
<dbReference type="SMR" id="A0A1Z5AZ37"/>
<organism evidence="1 2">
    <name type="scientific">Carnobacterium maltaromaticum</name>
    <name type="common">Carnobacterium piscicola</name>
    <dbReference type="NCBI Taxonomy" id="2751"/>
    <lineage>
        <taxon>Bacteria</taxon>
        <taxon>Bacillati</taxon>
        <taxon>Bacillota</taxon>
        <taxon>Bacilli</taxon>
        <taxon>Lactobacillales</taxon>
        <taxon>Carnobacteriaceae</taxon>
        <taxon>Carnobacterium</taxon>
    </lineage>
</organism>
<gene>
    <name evidence="1" type="ORF">BN424_pa0038</name>
</gene>